<dbReference type="OrthoDB" id="378820at2157"/>
<evidence type="ECO:0000313" key="1">
    <source>
        <dbReference type="EMBL" id="AAM02418.1"/>
    </source>
</evidence>
<dbReference type="InParanoid" id="Q8TW32"/>
<dbReference type="Pfam" id="PF03686">
    <property type="entry name" value="UPF0146"/>
    <property type="match status" value="1"/>
</dbReference>
<dbReference type="EnsemblBacteria" id="AAM02418">
    <property type="protein sequence ID" value="AAM02418"/>
    <property type="gene ID" value="MK1205"/>
</dbReference>
<protein>
    <submittedName>
        <fullName evidence="1">Uncharacterized protein conserved in archaea</fullName>
    </submittedName>
</protein>
<dbReference type="KEGG" id="mka:MK1205"/>
<dbReference type="Proteomes" id="UP000001826">
    <property type="component" value="Chromosome"/>
</dbReference>
<dbReference type="EMBL" id="AE009439">
    <property type="protein sequence ID" value="AAM02418.1"/>
    <property type="molecule type" value="Genomic_DNA"/>
</dbReference>
<proteinExistence type="predicted"/>
<name>Q8TW32_METKA</name>
<gene>
    <name evidence="1" type="ordered locus">MK1205</name>
</gene>
<keyword evidence="2" id="KW-1185">Reference proteome</keyword>
<reference evidence="1 2" key="1">
    <citation type="journal article" date="2002" name="Proc. Natl. Acad. Sci. U.S.A.">
        <title>The complete genome of hyperthermophile Methanopyrus kandleri AV19 and monophyly of archaeal methanogens.</title>
        <authorList>
            <person name="Slesarev A.I."/>
            <person name="Mezhevaya K.V."/>
            <person name="Makarova K.S."/>
            <person name="Polushin N.N."/>
            <person name="Shcherbinina O.V."/>
            <person name="Shakhova V.V."/>
            <person name="Belova G.I."/>
            <person name="Aravind L."/>
            <person name="Natale D.A."/>
            <person name="Rogozin I.B."/>
            <person name="Tatusov R.L."/>
            <person name="Wolf Y.I."/>
            <person name="Stetter K.O."/>
            <person name="Malykh A.G."/>
            <person name="Koonin E.V."/>
            <person name="Kozyavkin S.A."/>
        </authorList>
    </citation>
    <scope>NUCLEOTIDE SEQUENCE [LARGE SCALE GENOMIC DNA]</scope>
    <source>
        <strain evidence="2">AV19 / DSM 6324 / JCM 9639 / NBRC 100938</strain>
    </source>
</reference>
<dbReference type="HOGENOM" id="CLU_1792138_0_0_2"/>
<evidence type="ECO:0000313" key="2">
    <source>
        <dbReference type="Proteomes" id="UP000001826"/>
    </source>
</evidence>
<sequence length="144" mass="16652">MEGLLTIVRRLRARRVVEVGHGRNLRYLKGLLKAGIDAWGVEIDVQHVRRALEEEVPSVNVDAVEKSRWVRRVLRPDLVYAVRPPVELAVGLIERYPTVALRMREEERHELPEPSIQIGDWDLHTVLDLHTFEEDRTVKPQISG</sequence>
<accession>Q8TW32</accession>
<dbReference type="InterPro" id="IPR005353">
    <property type="entry name" value="UPF0146"/>
</dbReference>
<dbReference type="GeneID" id="1477800"/>
<dbReference type="PaxDb" id="190192-MK1205"/>
<organism evidence="1 2">
    <name type="scientific">Methanopyrus kandleri (strain AV19 / DSM 6324 / JCM 9639 / NBRC 100938)</name>
    <dbReference type="NCBI Taxonomy" id="190192"/>
    <lineage>
        <taxon>Archaea</taxon>
        <taxon>Methanobacteriati</taxon>
        <taxon>Methanobacteriota</taxon>
        <taxon>Methanomada group</taxon>
        <taxon>Methanopyri</taxon>
        <taxon>Methanopyrales</taxon>
        <taxon>Methanopyraceae</taxon>
        <taxon>Methanopyrus</taxon>
    </lineage>
</organism>
<dbReference type="RefSeq" id="WP_011019573.1">
    <property type="nucleotide sequence ID" value="NC_003551.1"/>
</dbReference>
<dbReference type="AlphaFoldDB" id="Q8TW32"/>
<dbReference type="STRING" id="190192.MK1205"/>